<dbReference type="GO" id="GO:0008270">
    <property type="term" value="F:zinc ion binding"/>
    <property type="evidence" value="ECO:0007669"/>
    <property type="project" value="UniProtKB-KW"/>
</dbReference>
<feature type="compositionally biased region" description="Pro residues" evidence="6">
    <location>
        <begin position="1"/>
        <end position="12"/>
    </location>
</feature>
<gene>
    <name evidence="8" type="ORF">JRQ81_018790</name>
</gene>
<dbReference type="FunFam" id="3.30.160.60:FF:000100">
    <property type="entry name" value="Zinc finger 45-like"/>
    <property type="match status" value="1"/>
</dbReference>
<sequence>MRPKGRGPPDPGPGEKKHGKRVKEEGELSQTHPQTKGDARPSPGQGGEDGLCCPGPGRSPSEPEKGGSEAAREEGHQAGHRLGHGPSPPAFGMCRPPMGEMPHWCLECGKNFGRKAELEKHQLNHAGPCSYICGDCGRSFLDHVALVAGQGACGAGSSFHPPGCRRRVSPFSASETVVQRKERKELSLQEKVHVLEVLEGPKVSQSELAKRFGVSQPQICRIIKNKERILAEWCKNAHPGRKRKLEDKRPAGNAALWQWFQRRCASTDEDGVLAREAAGRLSEGRNWPEAVDPGWGWPSGFKARQAQVAAAERFPVGKENGEPAGEESWEKAVFPGMLSTYEPRNIYACGEVGLLFRATPEEVAEGSRQDQLTVLLCSNMDASDKRDVLLVGKARRPPGFPGGQGQGSAPAAYEASPKAWMTAPIFTEWLRTFNEEMRRQGRHVALCLVPCAAHPAAELSNVRMVFLPPRPSRPHPLEQEVAQSFKCHYRRRLLVRRLAGFHAEASRPTSSLSEPLSLWDAMHLVVQAWSEVCPQAIRSGFQAAGFSTSPPFPAPPAAVIQALGFRSQEQFQQFVQVDDGLECFGNQEDATGIQGGPQGSEIAHGTAEEAVEEEEEEEEEEEATTMAESLPLPPCPTRAEVTESLAKLRRYLECHSVPSATFQAFYKLEDVVHEMLLASRQASGAEALVKE</sequence>
<evidence type="ECO:0000313" key="9">
    <source>
        <dbReference type="Proteomes" id="UP001142489"/>
    </source>
</evidence>
<reference evidence="8" key="1">
    <citation type="journal article" date="2023" name="DNA Res.">
        <title>Chromosome-level genome assembly of Phrynocephalus forsythii using third-generation DNA sequencing and Hi-C analysis.</title>
        <authorList>
            <person name="Qi Y."/>
            <person name="Zhao W."/>
            <person name="Zhao Y."/>
            <person name="Niu C."/>
            <person name="Cao S."/>
            <person name="Zhang Y."/>
        </authorList>
    </citation>
    <scope>NUCLEOTIDE SEQUENCE</scope>
    <source>
        <tissue evidence="8">Muscle</tissue>
    </source>
</reference>
<evidence type="ECO:0000259" key="7">
    <source>
        <dbReference type="PROSITE" id="PS50157"/>
    </source>
</evidence>
<dbReference type="InterPro" id="IPR050863">
    <property type="entry name" value="CenT-Element_Derived"/>
</dbReference>
<dbReference type="PANTHER" id="PTHR19303">
    <property type="entry name" value="TRANSPOSON"/>
    <property type="match status" value="1"/>
</dbReference>
<feature type="compositionally biased region" description="Acidic residues" evidence="6">
    <location>
        <begin position="612"/>
        <end position="623"/>
    </location>
</feature>
<feature type="compositionally biased region" description="Basic and acidic residues" evidence="6">
    <location>
        <begin position="61"/>
        <end position="77"/>
    </location>
</feature>
<dbReference type="GO" id="GO:0005634">
    <property type="term" value="C:nucleus"/>
    <property type="evidence" value="ECO:0007669"/>
    <property type="project" value="TreeGrafter"/>
</dbReference>
<evidence type="ECO:0000256" key="4">
    <source>
        <dbReference type="ARBA" id="ARBA00022833"/>
    </source>
</evidence>
<dbReference type="Gene3D" id="3.30.160.60">
    <property type="entry name" value="Classic Zinc Finger"/>
    <property type="match status" value="1"/>
</dbReference>
<keyword evidence="1" id="KW-0479">Metal-binding</keyword>
<dbReference type="AlphaFoldDB" id="A0A9Q1AZP3"/>
<dbReference type="SUPFAM" id="SSF57667">
    <property type="entry name" value="beta-beta-alpha zinc fingers"/>
    <property type="match status" value="1"/>
</dbReference>
<keyword evidence="3 5" id="KW-0863">Zinc-finger</keyword>
<dbReference type="Pfam" id="PF00096">
    <property type="entry name" value="zf-C2H2"/>
    <property type="match status" value="1"/>
</dbReference>
<proteinExistence type="predicted"/>
<dbReference type="Proteomes" id="UP001142489">
    <property type="component" value="Unassembled WGS sequence"/>
</dbReference>
<dbReference type="EMBL" id="JAPFRF010000009">
    <property type="protein sequence ID" value="KAJ7322503.1"/>
    <property type="molecule type" value="Genomic_DNA"/>
</dbReference>
<feature type="domain" description="C2H2-type" evidence="7">
    <location>
        <begin position="103"/>
        <end position="130"/>
    </location>
</feature>
<dbReference type="InterPro" id="IPR013087">
    <property type="entry name" value="Znf_C2H2_type"/>
</dbReference>
<feature type="region of interest" description="Disordered" evidence="6">
    <location>
        <begin position="612"/>
        <end position="637"/>
    </location>
</feature>
<protein>
    <recommendedName>
        <fullName evidence="7">C2H2-type domain-containing protein</fullName>
    </recommendedName>
</protein>
<dbReference type="InterPro" id="IPR004875">
    <property type="entry name" value="DDE_SF_endonuclease_dom"/>
</dbReference>
<dbReference type="InterPro" id="IPR036236">
    <property type="entry name" value="Znf_C2H2_sf"/>
</dbReference>
<dbReference type="PROSITE" id="PS00028">
    <property type="entry name" value="ZINC_FINGER_C2H2_1"/>
    <property type="match status" value="1"/>
</dbReference>
<dbReference type="GO" id="GO:0003677">
    <property type="term" value="F:DNA binding"/>
    <property type="evidence" value="ECO:0007669"/>
    <property type="project" value="InterPro"/>
</dbReference>
<accession>A0A9Q1AZP3</accession>
<evidence type="ECO:0000313" key="8">
    <source>
        <dbReference type="EMBL" id="KAJ7322503.1"/>
    </source>
</evidence>
<dbReference type="InterPro" id="IPR009057">
    <property type="entry name" value="Homeodomain-like_sf"/>
</dbReference>
<dbReference type="Pfam" id="PF03184">
    <property type="entry name" value="DDE_1"/>
    <property type="match status" value="1"/>
</dbReference>
<name>A0A9Q1AZP3_9SAUR</name>
<dbReference type="InterPro" id="IPR007889">
    <property type="entry name" value="HTH_Psq"/>
</dbReference>
<dbReference type="PANTHER" id="PTHR19303:SF36">
    <property type="entry name" value="TIGGER TRANSPOSABLE ELEMENT-DERIVED PROTEIN 3"/>
    <property type="match status" value="1"/>
</dbReference>
<feature type="region of interest" description="Disordered" evidence="6">
    <location>
        <begin position="1"/>
        <end position="94"/>
    </location>
</feature>
<evidence type="ECO:0000256" key="3">
    <source>
        <dbReference type="ARBA" id="ARBA00022771"/>
    </source>
</evidence>
<keyword evidence="4" id="KW-0862">Zinc</keyword>
<comment type="caution">
    <text evidence="8">The sequence shown here is derived from an EMBL/GenBank/DDBJ whole genome shotgun (WGS) entry which is preliminary data.</text>
</comment>
<organism evidence="8 9">
    <name type="scientific">Phrynocephalus forsythii</name>
    <dbReference type="NCBI Taxonomy" id="171643"/>
    <lineage>
        <taxon>Eukaryota</taxon>
        <taxon>Metazoa</taxon>
        <taxon>Chordata</taxon>
        <taxon>Craniata</taxon>
        <taxon>Vertebrata</taxon>
        <taxon>Euteleostomi</taxon>
        <taxon>Lepidosauria</taxon>
        <taxon>Squamata</taxon>
        <taxon>Bifurcata</taxon>
        <taxon>Unidentata</taxon>
        <taxon>Episquamata</taxon>
        <taxon>Toxicofera</taxon>
        <taxon>Iguania</taxon>
        <taxon>Acrodonta</taxon>
        <taxon>Agamidae</taxon>
        <taxon>Agaminae</taxon>
        <taxon>Phrynocephalus</taxon>
    </lineage>
</organism>
<dbReference type="SUPFAM" id="SSF46689">
    <property type="entry name" value="Homeodomain-like"/>
    <property type="match status" value="1"/>
</dbReference>
<evidence type="ECO:0000256" key="6">
    <source>
        <dbReference type="SAM" id="MobiDB-lite"/>
    </source>
</evidence>
<dbReference type="Gene3D" id="1.10.10.60">
    <property type="entry name" value="Homeodomain-like"/>
    <property type="match status" value="1"/>
</dbReference>
<dbReference type="Pfam" id="PF04218">
    <property type="entry name" value="CENP-B_N"/>
    <property type="match status" value="1"/>
</dbReference>
<dbReference type="PROSITE" id="PS50157">
    <property type="entry name" value="ZINC_FINGER_C2H2_2"/>
    <property type="match status" value="1"/>
</dbReference>
<evidence type="ECO:0000256" key="1">
    <source>
        <dbReference type="ARBA" id="ARBA00022723"/>
    </source>
</evidence>
<keyword evidence="2" id="KW-0677">Repeat</keyword>
<keyword evidence="9" id="KW-1185">Reference proteome</keyword>
<evidence type="ECO:0000256" key="5">
    <source>
        <dbReference type="PROSITE-ProRule" id="PRU00042"/>
    </source>
</evidence>
<evidence type="ECO:0000256" key="2">
    <source>
        <dbReference type="ARBA" id="ARBA00022737"/>
    </source>
</evidence>
<dbReference type="OrthoDB" id="9909311at2759"/>